<dbReference type="Pfam" id="PF00535">
    <property type="entry name" value="Glycos_transf_2"/>
    <property type="match status" value="1"/>
</dbReference>
<evidence type="ECO:0000256" key="4">
    <source>
        <dbReference type="SAM" id="MobiDB-lite"/>
    </source>
</evidence>
<dbReference type="PANTHER" id="PTHR43685">
    <property type="entry name" value="GLYCOSYLTRANSFERASE"/>
    <property type="match status" value="1"/>
</dbReference>
<dbReference type="OrthoDB" id="194105at2"/>
<protein>
    <recommendedName>
        <fullName evidence="5">Glycosyltransferase 2-like domain-containing protein</fullName>
    </recommendedName>
</protein>
<keyword evidence="3" id="KW-0808">Transferase</keyword>
<dbReference type="SUPFAM" id="SSF53448">
    <property type="entry name" value="Nucleotide-diphospho-sugar transferases"/>
    <property type="match status" value="1"/>
</dbReference>
<dbReference type="Gene3D" id="3.90.550.10">
    <property type="entry name" value="Spore Coat Polysaccharide Biosynthesis Protein SpsA, Chain A"/>
    <property type="match status" value="1"/>
</dbReference>
<evidence type="ECO:0000313" key="6">
    <source>
        <dbReference type="EMBL" id="ATC65704.1"/>
    </source>
</evidence>
<evidence type="ECO:0000259" key="5">
    <source>
        <dbReference type="Pfam" id="PF00535"/>
    </source>
</evidence>
<dbReference type="AlphaFoldDB" id="A0A290QAZ8"/>
<dbReference type="GO" id="GO:0016757">
    <property type="term" value="F:glycosyltransferase activity"/>
    <property type="evidence" value="ECO:0007669"/>
    <property type="project" value="UniProtKB-KW"/>
</dbReference>
<dbReference type="Proteomes" id="UP000217265">
    <property type="component" value="Chromosome"/>
</dbReference>
<feature type="compositionally biased region" description="Low complexity" evidence="4">
    <location>
        <begin position="19"/>
        <end position="41"/>
    </location>
</feature>
<organism evidence="6 7">
    <name type="scientific">Nibricoccus aquaticus</name>
    <dbReference type="NCBI Taxonomy" id="2576891"/>
    <lineage>
        <taxon>Bacteria</taxon>
        <taxon>Pseudomonadati</taxon>
        <taxon>Verrucomicrobiota</taxon>
        <taxon>Opitutia</taxon>
        <taxon>Opitutales</taxon>
        <taxon>Opitutaceae</taxon>
        <taxon>Nibricoccus</taxon>
    </lineage>
</organism>
<evidence type="ECO:0000256" key="3">
    <source>
        <dbReference type="ARBA" id="ARBA00022679"/>
    </source>
</evidence>
<gene>
    <name evidence="6" type="ORF">CMV30_18085</name>
</gene>
<dbReference type="EMBL" id="CP023344">
    <property type="protein sequence ID" value="ATC65704.1"/>
    <property type="molecule type" value="Genomic_DNA"/>
</dbReference>
<feature type="domain" description="Glycosyltransferase 2-like" evidence="5">
    <location>
        <begin position="83"/>
        <end position="206"/>
    </location>
</feature>
<dbReference type="KEGG" id="vbh:CMV30_18085"/>
<name>A0A290QAZ8_9BACT</name>
<reference evidence="6 7" key="1">
    <citation type="submission" date="2017-09" db="EMBL/GenBank/DDBJ databases">
        <title>Complete genome sequence of Verrucomicrobial strain HZ-65, isolated from freshwater.</title>
        <authorList>
            <person name="Choi A."/>
        </authorList>
    </citation>
    <scope>NUCLEOTIDE SEQUENCE [LARGE SCALE GENOMIC DNA]</scope>
    <source>
        <strain evidence="6 7">HZ-65</strain>
    </source>
</reference>
<sequence length="421" mass="46367">MTATTARSPTSKPSPPKFPSAAGSSLTTPAAISPAPPSGKATKPSPAPSRSCRPSVSKTSSTSATTASLNASPPESSTARVRVFLPTYRRHALLPRAVASLRAQSFQNWICELHNDDPADPFPGELVAGLADPRIHFVQHARNLGPIETFNRFYQPTAEPFVALLEDDNTWEPTFLETMLAAMDAHPSVTLAWCNQHIIQEDPDGHLTDTNTFANPPSPSSGPAAVSPRLQPWGQLRQITGALHANGAMLLRSRPGQSYPTPQIPFGCVEAFRERMFPHPLLYVPQPLATFTITQQTARTNSARDWSAALALLAASFLKHARLSSDESRQLCADFRSQRPPMTDTLISAALQCREARALLRHITPRDWFHYTLRFFRPPLTAFHTLRARSRHPDWWDLLDRETAARFQETSSSARPPQAVP</sequence>
<accession>A0A290QAZ8</accession>
<proteinExistence type="inferred from homology"/>
<dbReference type="InterPro" id="IPR001173">
    <property type="entry name" value="Glyco_trans_2-like"/>
</dbReference>
<evidence type="ECO:0000256" key="2">
    <source>
        <dbReference type="ARBA" id="ARBA00022676"/>
    </source>
</evidence>
<feature type="region of interest" description="Disordered" evidence="4">
    <location>
        <begin position="205"/>
        <end position="227"/>
    </location>
</feature>
<comment type="similarity">
    <text evidence="1">Belongs to the glycosyltransferase 2 family.</text>
</comment>
<dbReference type="InterPro" id="IPR050834">
    <property type="entry name" value="Glycosyltransf_2"/>
</dbReference>
<evidence type="ECO:0000256" key="1">
    <source>
        <dbReference type="ARBA" id="ARBA00006739"/>
    </source>
</evidence>
<keyword evidence="2" id="KW-0328">Glycosyltransferase</keyword>
<feature type="compositionally biased region" description="Low complexity" evidence="4">
    <location>
        <begin position="48"/>
        <end position="74"/>
    </location>
</feature>
<feature type="compositionally biased region" description="Low complexity" evidence="4">
    <location>
        <begin position="1"/>
        <end position="11"/>
    </location>
</feature>
<keyword evidence="7" id="KW-1185">Reference proteome</keyword>
<feature type="region of interest" description="Disordered" evidence="4">
    <location>
        <begin position="1"/>
        <end position="76"/>
    </location>
</feature>
<dbReference type="CDD" id="cd00761">
    <property type="entry name" value="Glyco_tranf_GTA_type"/>
    <property type="match status" value="1"/>
</dbReference>
<dbReference type="PANTHER" id="PTHR43685:SF5">
    <property type="entry name" value="GLYCOSYLTRANSFERASE EPSE-RELATED"/>
    <property type="match status" value="1"/>
</dbReference>
<evidence type="ECO:0000313" key="7">
    <source>
        <dbReference type="Proteomes" id="UP000217265"/>
    </source>
</evidence>
<dbReference type="InterPro" id="IPR029044">
    <property type="entry name" value="Nucleotide-diphossugar_trans"/>
</dbReference>